<evidence type="ECO:0000259" key="8">
    <source>
        <dbReference type="PROSITE" id="PS50075"/>
    </source>
</evidence>
<dbReference type="InterPro" id="IPR009081">
    <property type="entry name" value="PP-bd_ACP"/>
</dbReference>
<evidence type="ECO:0000256" key="4">
    <source>
        <dbReference type="ARBA" id="ARBA00022832"/>
    </source>
</evidence>
<dbReference type="Gene3D" id="3.30.70.3290">
    <property type="match status" value="1"/>
</dbReference>
<sequence length="1518" mass="169598">MENLKMATEYNGLEIAIIGMAGRFPEAQNLEQFWDNLKNGVESIHFYQDKELLELGVDEDLINHPQYIKAGGKLDGIDLFDAEFFGFNPKEAELLDPQHRLFLECAWEALENAGYDSEKYSGTIGVYGGAGMNGYLFNLYTNPKIRNSVSNYQLFLATDKDFLTTRVSYKLNLSGPSIDIQTACSTSLVAVHLACQSLLSGDCDIALAGGVAISKQVGYLYQEEGIYSPDGHCRTFDDQAQGTIGGNGVGIVVLKRLEDAINSGDSIQAIIKGSAINNDGAFKVSYTAPRIDTQAQVIRAAQIMAEVEPETISYIEAHGTGTTLGDPIEISALTQAFRAGTEKKNFCAIASVKPNVGHLDAAAGVAGLIKTILALKHQQIPPLVHFEKPNEQINFEDSPFYVNTSLSNWKRNNYPRRAGVSSFGIGGTNAHVILEEAPTVQPSSPSRPWQLLLLSAKTNTALETATNNLVTYLKQHSDLNLADIAYTLKVGRRAFNYRRMMVCKTLEEGINTLESLEPDQVFTHFQEPSHHSVIFMFPGQGTQYVNMGFELYKTEPIFREIVDYCSETLKPHLNLDLRDILYPKQSQSDETINETLYAQPALFVVEYALAKLWIDWGIYPEVMIGHSVGEYVAACLAGIFSLEDALFLMANRGKLMQQQPHGAMISVALSIEDVQPLLSSEIAIAANNAPKLSVLSGSMAAIERLQEQLEKQGTPYKRLHTSHAFHSPMMDSAQTEFLKIIEKVSLNNPQIPFISNLTGTWITAEQATAPNYWAKHLRQTVLFSSGISELIQQNSRIFLEVGPGRTLSSLAKQQLDSNEQIVLSSIRHPQHNQSDIAFLLTTLGKLWLAGININWSKFYTSENRLRLPLPTYPFERKKYWVEPSSEPQQQPNKKRNLADWFYVPTWERMLLPDSVDLNRLSQLKKSWLIFIDSLGIGTEIAQTLMNAGQDVITVSIGETFDEVGYRTFEINPQEKQDYQALIEDLNLREFHPDYIVHLWGIEDDKPSSNSTLKTYRNQEFYSLLFLSQAINPGKIGNTIQVFVVTNPIYNVMGSEEVNPEKATVLGLCLGIGQEYPQLSCRHLDVIVSTAKENHKKLSDYLLAEFLDEPTELTVAYRDYYRWKRTFKPIRIDANQEKNIQLRQGGVYLIVGDFHSGIGHVLEKYLTENMQAKLILVSSKKIPDSSDYVTFKADITNENAMQAIVEKIDEQFGELHGVIYSTPMSNENSIDLLQQLKPEKCEYGFQEQVKGLLVLEKVLRDKQPDFYLLQSSLSSIIGGIGLAAYSAANQVIDAFANFKNNQNLANKISTLWYSVNWDAIASLTEQKAVTGLGANLAEFTLKPDEVCQVCQRILSLKSPTQVIVSKGDLDTRINQWVKLKPVSEKVDNSRTKPQSSASGHSRPNLSQEYVAPRDEIEQAIAIILQEVLGIEEVGVNDNFFDLGGHSLLAIQAISRLRETFQVELPLRSLLFETPTVAGIATVIAQNQPQPDEWQEMAELLAEVKSLSPDEVQQHLDTDK</sequence>
<dbReference type="InterPro" id="IPR050091">
    <property type="entry name" value="PKS_NRPS_Biosynth_Enz"/>
</dbReference>
<dbReference type="Pfam" id="PF00550">
    <property type="entry name" value="PP-binding"/>
    <property type="match status" value="1"/>
</dbReference>
<dbReference type="SUPFAM" id="SSF55048">
    <property type="entry name" value="Probable ACP-binding domain of malonyl-CoA ACP transacylase"/>
    <property type="match status" value="1"/>
</dbReference>
<dbReference type="Pfam" id="PF21394">
    <property type="entry name" value="Beta-ketacyl_N"/>
    <property type="match status" value="1"/>
</dbReference>
<keyword evidence="1" id="KW-0596">Phosphopantetheine</keyword>
<evidence type="ECO:0000256" key="6">
    <source>
        <dbReference type="ARBA" id="ARBA00023268"/>
    </source>
</evidence>
<dbReference type="GO" id="GO:0004312">
    <property type="term" value="F:fatty acid synthase activity"/>
    <property type="evidence" value="ECO:0007669"/>
    <property type="project" value="TreeGrafter"/>
</dbReference>
<feature type="domain" description="Carrier" evidence="8">
    <location>
        <begin position="1410"/>
        <end position="1486"/>
    </location>
</feature>
<evidence type="ECO:0000256" key="2">
    <source>
        <dbReference type="ARBA" id="ARBA00022553"/>
    </source>
</evidence>
<dbReference type="CDD" id="cd08953">
    <property type="entry name" value="KR_2_SDR_x"/>
    <property type="match status" value="1"/>
</dbReference>
<dbReference type="InterPro" id="IPR016039">
    <property type="entry name" value="Thiolase-like"/>
</dbReference>
<dbReference type="GO" id="GO:0005737">
    <property type="term" value="C:cytoplasm"/>
    <property type="evidence" value="ECO:0007669"/>
    <property type="project" value="TreeGrafter"/>
</dbReference>
<dbReference type="GO" id="GO:0005886">
    <property type="term" value="C:plasma membrane"/>
    <property type="evidence" value="ECO:0007669"/>
    <property type="project" value="TreeGrafter"/>
</dbReference>
<organism evidence="10 11">
    <name type="scientific">Limnoraphis robusta CS-951</name>
    <dbReference type="NCBI Taxonomy" id="1637645"/>
    <lineage>
        <taxon>Bacteria</taxon>
        <taxon>Bacillati</taxon>
        <taxon>Cyanobacteriota</taxon>
        <taxon>Cyanophyceae</taxon>
        <taxon>Oscillatoriophycideae</taxon>
        <taxon>Oscillatoriales</taxon>
        <taxon>Sirenicapillariaceae</taxon>
        <taxon>Limnoraphis</taxon>
    </lineage>
</organism>
<gene>
    <name evidence="10" type="ORF">WN50_07365</name>
</gene>
<evidence type="ECO:0000256" key="5">
    <source>
        <dbReference type="ARBA" id="ARBA00023098"/>
    </source>
</evidence>
<dbReference type="InterPro" id="IPR013968">
    <property type="entry name" value="PKS_KR"/>
</dbReference>
<dbReference type="Proteomes" id="UP000033607">
    <property type="component" value="Unassembled WGS sequence"/>
</dbReference>
<keyword evidence="3" id="KW-0808">Transferase</keyword>
<proteinExistence type="predicted"/>
<dbReference type="Pfam" id="PF08659">
    <property type="entry name" value="KR"/>
    <property type="match status" value="1"/>
</dbReference>
<keyword evidence="6" id="KW-0511">Multifunctional enzyme</keyword>
<dbReference type="SUPFAM" id="SSF53901">
    <property type="entry name" value="Thiolase-like"/>
    <property type="match status" value="1"/>
</dbReference>
<comment type="caution">
    <text evidence="10">The sequence shown here is derived from an EMBL/GenBank/DDBJ whole genome shotgun (WGS) entry which is preliminary data.</text>
</comment>
<dbReference type="EMBL" id="LATL02000218">
    <property type="protein sequence ID" value="KKD38712.1"/>
    <property type="molecule type" value="Genomic_DNA"/>
</dbReference>
<dbReference type="InterPro" id="IPR006162">
    <property type="entry name" value="Ppantetheine_attach_site"/>
</dbReference>
<feature type="domain" description="Ketosynthase family 3 (KS3)" evidence="9">
    <location>
        <begin position="12"/>
        <end position="436"/>
    </location>
</feature>
<dbReference type="PROSITE" id="PS52004">
    <property type="entry name" value="KS3_2"/>
    <property type="match status" value="1"/>
</dbReference>
<dbReference type="InterPro" id="IPR049490">
    <property type="entry name" value="C883_1060-like_KR_N"/>
</dbReference>
<dbReference type="InterPro" id="IPR014031">
    <property type="entry name" value="Ketoacyl_synth_C"/>
</dbReference>
<evidence type="ECO:0000256" key="7">
    <source>
        <dbReference type="SAM" id="MobiDB-lite"/>
    </source>
</evidence>
<dbReference type="RefSeq" id="WP_046277878.1">
    <property type="nucleotide sequence ID" value="NZ_LATL02000218.1"/>
</dbReference>
<dbReference type="GO" id="GO:0031177">
    <property type="term" value="F:phosphopantetheine binding"/>
    <property type="evidence" value="ECO:0007669"/>
    <property type="project" value="InterPro"/>
</dbReference>
<evidence type="ECO:0000256" key="3">
    <source>
        <dbReference type="ARBA" id="ARBA00022679"/>
    </source>
</evidence>
<dbReference type="SUPFAM" id="SSF52151">
    <property type="entry name" value="FabD/lysophospholipase-like"/>
    <property type="match status" value="1"/>
</dbReference>
<dbReference type="SUPFAM" id="SSF47336">
    <property type="entry name" value="ACP-like"/>
    <property type="match status" value="1"/>
</dbReference>
<keyword evidence="2" id="KW-0597">Phosphoprotein</keyword>
<dbReference type="PROSITE" id="PS50075">
    <property type="entry name" value="CARRIER"/>
    <property type="match status" value="1"/>
</dbReference>
<dbReference type="PANTHER" id="PTHR43775:SF51">
    <property type="entry name" value="INACTIVE PHENOLPHTHIOCEROL SYNTHESIS POLYKETIDE SYNTHASE TYPE I PKS1-RELATED"/>
    <property type="match status" value="1"/>
</dbReference>
<dbReference type="InterPro" id="IPR014043">
    <property type="entry name" value="Acyl_transferase_dom"/>
</dbReference>
<dbReference type="GO" id="GO:0071770">
    <property type="term" value="P:DIM/DIP cell wall layer assembly"/>
    <property type="evidence" value="ECO:0007669"/>
    <property type="project" value="TreeGrafter"/>
</dbReference>
<dbReference type="SMART" id="SM00823">
    <property type="entry name" value="PKS_PP"/>
    <property type="match status" value="1"/>
</dbReference>
<dbReference type="InterPro" id="IPR057326">
    <property type="entry name" value="KR_dom"/>
</dbReference>
<dbReference type="PATRIC" id="fig|1637645.4.peg.4312"/>
<dbReference type="InterPro" id="IPR001227">
    <property type="entry name" value="Ac_transferase_dom_sf"/>
</dbReference>
<dbReference type="InterPro" id="IPR020806">
    <property type="entry name" value="PKS_PP-bd"/>
</dbReference>
<dbReference type="SMART" id="SM00827">
    <property type="entry name" value="PKS_AT"/>
    <property type="match status" value="1"/>
</dbReference>
<dbReference type="FunFam" id="1.10.1200.10:FF:000016">
    <property type="entry name" value="Non-ribosomal peptide synthase"/>
    <property type="match status" value="1"/>
</dbReference>
<dbReference type="PROSITE" id="PS00606">
    <property type="entry name" value="KS3_1"/>
    <property type="match status" value="1"/>
</dbReference>
<dbReference type="InterPro" id="IPR020841">
    <property type="entry name" value="PKS_Beta-ketoAc_synthase_dom"/>
</dbReference>
<reference evidence="10 11" key="1">
    <citation type="submission" date="2015-06" db="EMBL/GenBank/DDBJ databases">
        <title>Draft genome assembly of filamentous brackish cyanobacterium Limnoraphis robusta strain CS-951.</title>
        <authorList>
            <person name="Willis A."/>
            <person name="Parks M."/>
            <person name="Burford M.A."/>
        </authorList>
    </citation>
    <scope>NUCLEOTIDE SEQUENCE [LARGE SCALE GENOMIC DNA]</scope>
    <source>
        <strain evidence="10 11">CS-951</strain>
    </source>
</reference>
<evidence type="ECO:0000313" key="11">
    <source>
        <dbReference type="Proteomes" id="UP000033607"/>
    </source>
</evidence>
<dbReference type="Gene3D" id="3.40.47.10">
    <property type="match status" value="1"/>
</dbReference>
<accession>A0A0F5YJ98</accession>
<dbReference type="InterPro" id="IPR029058">
    <property type="entry name" value="AB_hydrolase_fold"/>
</dbReference>
<dbReference type="InterPro" id="IPR018201">
    <property type="entry name" value="Ketoacyl_synth_AS"/>
</dbReference>
<dbReference type="SUPFAM" id="SSF51735">
    <property type="entry name" value="NAD(P)-binding Rossmann-fold domains"/>
    <property type="match status" value="2"/>
</dbReference>
<keyword evidence="5" id="KW-0443">Lipid metabolism</keyword>
<feature type="compositionally biased region" description="Polar residues" evidence="7">
    <location>
        <begin position="1390"/>
        <end position="1405"/>
    </location>
</feature>
<keyword evidence="4" id="KW-0276">Fatty acid metabolism</keyword>
<dbReference type="Pfam" id="PF02801">
    <property type="entry name" value="Ketoacyl-synt_C"/>
    <property type="match status" value="1"/>
</dbReference>
<dbReference type="GO" id="GO:0006633">
    <property type="term" value="P:fatty acid biosynthetic process"/>
    <property type="evidence" value="ECO:0007669"/>
    <property type="project" value="InterPro"/>
</dbReference>
<dbReference type="InterPro" id="IPR016035">
    <property type="entry name" value="Acyl_Trfase/lysoPLipase"/>
</dbReference>
<dbReference type="Gene3D" id="3.40.366.10">
    <property type="entry name" value="Malonyl-Coenzyme A Acyl Carrier Protein, domain 2"/>
    <property type="match status" value="1"/>
</dbReference>
<dbReference type="FunFam" id="3.40.47.10:FF:000042">
    <property type="entry name" value="Polyketide synthase Pks13"/>
    <property type="match status" value="1"/>
</dbReference>
<dbReference type="SMART" id="SM00825">
    <property type="entry name" value="PKS_KS"/>
    <property type="match status" value="1"/>
</dbReference>
<evidence type="ECO:0000259" key="9">
    <source>
        <dbReference type="PROSITE" id="PS52004"/>
    </source>
</evidence>
<dbReference type="InterPro" id="IPR014030">
    <property type="entry name" value="Ketoacyl_synth_N"/>
</dbReference>
<dbReference type="Pfam" id="PF22621">
    <property type="entry name" value="CurL-like_PKS_C"/>
    <property type="match status" value="1"/>
</dbReference>
<protein>
    <submittedName>
        <fullName evidence="10">Uncharacterized protein</fullName>
    </submittedName>
</protein>
<name>A0A0F5YJ98_9CYAN</name>
<dbReference type="GO" id="GO:0004315">
    <property type="term" value="F:3-oxoacyl-[acyl-carrier-protein] synthase activity"/>
    <property type="evidence" value="ECO:0007669"/>
    <property type="project" value="InterPro"/>
</dbReference>
<feature type="region of interest" description="Disordered" evidence="7">
    <location>
        <begin position="1383"/>
        <end position="1405"/>
    </location>
</feature>
<dbReference type="InterPro" id="IPR016036">
    <property type="entry name" value="Malonyl_transacylase_ACP-bd"/>
</dbReference>
<evidence type="ECO:0000256" key="1">
    <source>
        <dbReference type="ARBA" id="ARBA00022450"/>
    </source>
</evidence>
<dbReference type="SMART" id="SM00822">
    <property type="entry name" value="PKS_KR"/>
    <property type="match status" value="1"/>
</dbReference>
<dbReference type="Gene3D" id="3.40.50.720">
    <property type="entry name" value="NAD(P)-binding Rossmann-like Domain"/>
    <property type="match status" value="1"/>
</dbReference>
<dbReference type="InterPro" id="IPR036291">
    <property type="entry name" value="NAD(P)-bd_dom_sf"/>
</dbReference>
<dbReference type="GO" id="GO:0044550">
    <property type="term" value="P:secondary metabolite biosynthetic process"/>
    <property type="evidence" value="ECO:0007669"/>
    <property type="project" value="UniProtKB-ARBA"/>
</dbReference>
<dbReference type="InterPro" id="IPR036736">
    <property type="entry name" value="ACP-like_sf"/>
</dbReference>
<dbReference type="PROSITE" id="PS00012">
    <property type="entry name" value="PHOSPHOPANTETHEINE"/>
    <property type="match status" value="1"/>
</dbReference>
<dbReference type="Pfam" id="PF00698">
    <property type="entry name" value="Acyl_transf_1"/>
    <property type="match status" value="1"/>
</dbReference>
<dbReference type="Gene3D" id="3.30.70.250">
    <property type="entry name" value="Malonyl-CoA ACP transacylase, ACP-binding"/>
    <property type="match status" value="1"/>
</dbReference>
<dbReference type="PANTHER" id="PTHR43775">
    <property type="entry name" value="FATTY ACID SYNTHASE"/>
    <property type="match status" value="1"/>
</dbReference>
<dbReference type="Pfam" id="PF00109">
    <property type="entry name" value="ketoacyl-synt"/>
    <property type="match status" value="1"/>
</dbReference>
<dbReference type="Gene3D" id="3.40.50.1820">
    <property type="entry name" value="alpha/beta hydrolase"/>
    <property type="match status" value="1"/>
</dbReference>
<dbReference type="CDD" id="cd00833">
    <property type="entry name" value="PKS"/>
    <property type="match status" value="1"/>
</dbReference>
<evidence type="ECO:0000313" key="10">
    <source>
        <dbReference type="EMBL" id="KKD38712.1"/>
    </source>
</evidence>